<dbReference type="Proteomes" id="UP000814140">
    <property type="component" value="Unassembled WGS sequence"/>
</dbReference>
<accession>A0ACB8SS46</accession>
<reference evidence="1" key="2">
    <citation type="journal article" date="2022" name="New Phytol.">
        <title>Evolutionary transition to the ectomycorrhizal habit in the genomes of a hyperdiverse lineage of mushroom-forming fungi.</title>
        <authorList>
            <person name="Looney B."/>
            <person name="Miyauchi S."/>
            <person name="Morin E."/>
            <person name="Drula E."/>
            <person name="Courty P.E."/>
            <person name="Kohler A."/>
            <person name="Kuo A."/>
            <person name="LaButti K."/>
            <person name="Pangilinan J."/>
            <person name="Lipzen A."/>
            <person name="Riley R."/>
            <person name="Andreopoulos W."/>
            <person name="He G."/>
            <person name="Johnson J."/>
            <person name="Nolan M."/>
            <person name="Tritt A."/>
            <person name="Barry K.W."/>
            <person name="Grigoriev I.V."/>
            <person name="Nagy L.G."/>
            <person name="Hibbett D."/>
            <person name="Henrissat B."/>
            <person name="Matheny P.B."/>
            <person name="Labbe J."/>
            <person name="Martin F.M."/>
        </authorList>
    </citation>
    <scope>NUCLEOTIDE SEQUENCE</scope>
    <source>
        <strain evidence="1">HHB10654</strain>
    </source>
</reference>
<keyword evidence="2" id="KW-1185">Reference proteome</keyword>
<name>A0ACB8SS46_9AGAM</name>
<protein>
    <submittedName>
        <fullName evidence="1">Uncharacterized protein</fullName>
    </submittedName>
</protein>
<comment type="caution">
    <text evidence="1">The sequence shown here is derived from an EMBL/GenBank/DDBJ whole genome shotgun (WGS) entry which is preliminary data.</text>
</comment>
<reference evidence="1" key="1">
    <citation type="submission" date="2021-03" db="EMBL/GenBank/DDBJ databases">
        <authorList>
            <consortium name="DOE Joint Genome Institute"/>
            <person name="Ahrendt S."/>
            <person name="Looney B.P."/>
            <person name="Miyauchi S."/>
            <person name="Morin E."/>
            <person name="Drula E."/>
            <person name="Courty P.E."/>
            <person name="Chicoki N."/>
            <person name="Fauchery L."/>
            <person name="Kohler A."/>
            <person name="Kuo A."/>
            <person name="Labutti K."/>
            <person name="Pangilinan J."/>
            <person name="Lipzen A."/>
            <person name="Riley R."/>
            <person name="Andreopoulos W."/>
            <person name="He G."/>
            <person name="Johnson J."/>
            <person name="Barry K.W."/>
            <person name="Grigoriev I.V."/>
            <person name="Nagy L."/>
            <person name="Hibbett D."/>
            <person name="Henrissat B."/>
            <person name="Matheny P.B."/>
            <person name="Labbe J."/>
            <person name="Martin F."/>
        </authorList>
    </citation>
    <scope>NUCLEOTIDE SEQUENCE</scope>
    <source>
        <strain evidence="1">HHB10654</strain>
    </source>
</reference>
<evidence type="ECO:0000313" key="1">
    <source>
        <dbReference type="EMBL" id="KAI0059424.1"/>
    </source>
</evidence>
<sequence>MFAKLSVLVALLPFVSALTFNVPTNLTSGGPATISWTQESGDPQTFSVELINVLFHNSFAIANNIQDTAGSISITLPSVPVGDGYTLQAVDISNISNVFATSGDFAIAANPISTSTQASSTASSSSASGSTHTAPLTTASSTSSSAFGVTVAPGTSSSASGSTPSSSSSAPSTSPSSFNAAQGLAPNLVSVGSVGAMVLGAVAGAAAFAL</sequence>
<gene>
    <name evidence="1" type="ORF">BV25DRAFT_1871527</name>
</gene>
<evidence type="ECO:0000313" key="2">
    <source>
        <dbReference type="Proteomes" id="UP000814140"/>
    </source>
</evidence>
<proteinExistence type="predicted"/>
<dbReference type="EMBL" id="MU277226">
    <property type="protein sequence ID" value="KAI0059424.1"/>
    <property type="molecule type" value="Genomic_DNA"/>
</dbReference>
<organism evidence="1 2">
    <name type="scientific">Artomyces pyxidatus</name>
    <dbReference type="NCBI Taxonomy" id="48021"/>
    <lineage>
        <taxon>Eukaryota</taxon>
        <taxon>Fungi</taxon>
        <taxon>Dikarya</taxon>
        <taxon>Basidiomycota</taxon>
        <taxon>Agaricomycotina</taxon>
        <taxon>Agaricomycetes</taxon>
        <taxon>Russulales</taxon>
        <taxon>Auriscalpiaceae</taxon>
        <taxon>Artomyces</taxon>
    </lineage>
</organism>